<dbReference type="RefSeq" id="WP_168881768.1">
    <property type="nucleotide sequence ID" value="NZ_JABAIL010000002.1"/>
</dbReference>
<gene>
    <name evidence="1" type="ORF">HGP29_07590</name>
</gene>
<evidence type="ECO:0000313" key="2">
    <source>
        <dbReference type="Proteomes" id="UP000585050"/>
    </source>
</evidence>
<evidence type="ECO:0008006" key="3">
    <source>
        <dbReference type="Google" id="ProtNLM"/>
    </source>
</evidence>
<evidence type="ECO:0000313" key="1">
    <source>
        <dbReference type="EMBL" id="NLR91065.1"/>
    </source>
</evidence>
<protein>
    <recommendedName>
        <fullName evidence="3">GyrI-like small molecule binding domain-containing protein</fullName>
    </recommendedName>
</protein>
<sequence>MSTGFGNQKWLFILLGFISFGIVAILSGVFADVVVKEQKSEGWTIIGIEYNGDLNSKKFIHLYDSIIQEKEEGKLKGELAVLFFSHPKDEKKGNALVGVIDKGTDEEIKKSFVNYQQGPYKEVYSEINLGELFTPNPNNVIEEIDSYILKNYETTSEKYLEYYPKNGVVIQSAILQN</sequence>
<name>A0A7X8SIW9_9BACT</name>
<proteinExistence type="predicted"/>
<accession>A0A7X8SIW9</accession>
<dbReference type="Proteomes" id="UP000585050">
    <property type="component" value="Unassembled WGS sequence"/>
</dbReference>
<comment type="caution">
    <text evidence="1">The sequence shown here is derived from an EMBL/GenBank/DDBJ whole genome shotgun (WGS) entry which is preliminary data.</text>
</comment>
<organism evidence="1 2">
    <name type="scientific">Flammeovirga agarivorans</name>
    <dbReference type="NCBI Taxonomy" id="2726742"/>
    <lineage>
        <taxon>Bacteria</taxon>
        <taxon>Pseudomonadati</taxon>
        <taxon>Bacteroidota</taxon>
        <taxon>Cytophagia</taxon>
        <taxon>Cytophagales</taxon>
        <taxon>Flammeovirgaceae</taxon>
        <taxon>Flammeovirga</taxon>
    </lineage>
</organism>
<reference evidence="1 2" key="1">
    <citation type="submission" date="2020-04" db="EMBL/GenBank/DDBJ databases">
        <title>Flammeovirga sp. SR4, a novel species isolated from seawater.</title>
        <authorList>
            <person name="Wang X."/>
        </authorList>
    </citation>
    <scope>NUCLEOTIDE SEQUENCE [LARGE SCALE GENOMIC DNA]</scope>
    <source>
        <strain evidence="1 2">SR4</strain>
    </source>
</reference>
<dbReference type="AlphaFoldDB" id="A0A7X8SIW9"/>
<dbReference type="EMBL" id="JABAIL010000002">
    <property type="protein sequence ID" value="NLR91065.1"/>
    <property type="molecule type" value="Genomic_DNA"/>
</dbReference>
<keyword evidence="2" id="KW-1185">Reference proteome</keyword>